<reference evidence="3" key="1">
    <citation type="journal article" date="2019" name="Int. J. Syst. Evol. Microbiol.">
        <title>The Global Catalogue of Microorganisms (GCM) 10K type strain sequencing project: providing services to taxonomists for standard genome sequencing and annotation.</title>
        <authorList>
            <consortium name="The Broad Institute Genomics Platform"/>
            <consortium name="The Broad Institute Genome Sequencing Center for Infectious Disease"/>
            <person name="Wu L."/>
            <person name="Ma J."/>
        </authorList>
    </citation>
    <scope>NUCLEOTIDE SEQUENCE [LARGE SCALE GENOMIC DNA]</scope>
    <source>
        <strain evidence="3">YIM 94188</strain>
    </source>
</reference>
<comment type="caution">
    <text evidence="2">The sequence shown here is derived from an EMBL/GenBank/DDBJ whole genome shotgun (WGS) entry which is preliminary data.</text>
</comment>
<dbReference type="RefSeq" id="WP_136434785.1">
    <property type="nucleotide sequence ID" value="NZ_JBHSNS010000002.1"/>
</dbReference>
<accession>A0ABW0ZH49</accession>
<gene>
    <name evidence="2" type="ORF">ACFPQB_07015</name>
</gene>
<organism evidence="2 3">
    <name type="scientific">Nocardioides vastitatis</name>
    <dbReference type="NCBI Taxonomy" id="2568655"/>
    <lineage>
        <taxon>Bacteria</taxon>
        <taxon>Bacillati</taxon>
        <taxon>Actinomycetota</taxon>
        <taxon>Actinomycetes</taxon>
        <taxon>Propionibacteriales</taxon>
        <taxon>Nocardioidaceae</taxon>
        <taxon>Nocardioides</taxon>
    </lineage>
</organism>
<sequence>MSELTLLGGQPFTTAMAVAAGLSRGRLRYLRETGVVRHVLHDVYVAASAPDSLWLRARAAALVLPAHAVVSDRCAAWLHGIDVLDLAEQDLIPQLEVVSVAGKERSRRTGIYGGQRDLPGCDVMVVEGVNVTTPIRTACDIACLRGRYRAIATIDAFRRSFGLTEQDFLRMLPRFAKRRGVKQLRELIPLSSDDADSQPESWIRLMIHDEGLPMPAAQVWVEVPGWGRARIENAYEHLRTAVEYDGEEHHTLTADRDHDRDRRAALRDALGWHIIVVRKDGLAAQPRDMWLRELRAKIAERTPATPPKRIYSRGPDDPNYPRRRPRRTG</sequence>
<proteinExistence type="predicted"/>
<feature type="region of interest" description="Disordered" evidence="1">
    <location>
        <begin position="301"/>
        <end position="329"/>
    </location>
</feature>
<evidence type="ECO:0000313" key="3">
    <source>
        <dbReference type="Proteomes" id="UP001596072"/>
    </source>
</evidence>
<dbReference type="EMBL" id="JBHSNS010000002">
    <property type="protein sequence ID" value="MFC5728664.1"/>
    <property type="molecule type" value="Genomic_DNA"/>
</dbReference>
<protein>
    <recommendedName>
        <fullName evidence="4">DUF559 domain-containing protein</fullName>
    </recommendedName>
</protein>
<evidence type="ECO:0000313" key="2">
    <source>
        <dbReference type="EMBL" id="MFC5728664.1"/>
    </source>
</evidence>
<evidence type="ECO:0008006" key="4">
    <source>
        <dbReference type="Google" id="ProtNLM"/>
    </source>
</evidence>
<evidence type="ECO:0000256" key="1">
    <source>
        <dbReference type="SAM" id="MobiDB-lite"/>
    </source>
</evidence>
<dbReference type="Gene3D" id="3.40.960.10">
    <property type="entry name" value="VSR Endonuclease"/>
    <property type="match status" value="1"/>
</dbReference>
<dbReference type="Proteomes" id="UP001596072">
    <property type="component" value="Unassembled WGS sequence"/>
</dbReference>
<name>A0ABW0ZH49_9ACTN</name>
<keyword evidence="3" id="KW-1185">Reference proteome</keyword>